<dbReference type="AlphaFoldDB" id="A0A977LKR1"/>
<dbReference type="InterPro" id="IPR050231">
    <property type="entry name" value="Iron_ascorbate_oxido_reductase"/>
</dbReference>
<comment type="similarity">
    <text evidence="1">Belongs to the iron/ascorbate-dependent oxidoreductase family.</text>
</comment>
<organism evidence="3">
    <name type="scientific">Liriodendron chinense</name>
    <name type="common">Chinese tulip tree</name>
    <name type="synonym">Liriodendron tulipifera var. chinense</name>
    <dbReference type="NCBI Taxonomy" id="3414"/>
    <lineage>
        <taxon>Eukaryota</taxon>
        <taxon>Viridiplantae</taxon>
        <taxon>Streptophyta</taxon>
        <taxon>Embryophyta</taxon>
        <taxon>Tracheophyta</taxon>
        <taxon>Spermatophyta</taxon>
        <taxon>Magnoliopsida</taxon>
        <taxon>Magnoliidae</taxon>
        <taxon>Magnoliales</taxon>
        <taxon>Magnoliaceae</taxon>
        <taxon>Liriodendron</taxon>
    </lineage>
</organism>
<dbReference type="EMBL" id="MZ361711">
    <property type="protein sequence ID" value="UXG53457.1"/>
    <property type="molecule type" value="mRNA"/>
</dbReference>
<keyword evidence="1" id="KW-0560">Oxidoreductase</keyword>
<evidence type="ECO:0000313" key="3">
    <source>
        <dbReference type="EMBL" id="UXG53457.1"/>
    </source>
</evidence>
<dbReference type="InterPro" id="IPR044861">
    <property type="entry name" value="IPNS-like_FE2OG_OXY"/>
</dbReference>
<dbReference type="InterPro" id="IPR005123">
    <property type="entry name" value="Oxoglu/Fe-dep_dioxygenase_dom"/>
</dbReference>
<evidence type="ECO:0000256" key="1">
    <source>
        <dbReference type="RuleBase" id="RU003682"/>
    </source>
</evidence>
<dbReference type="SUPFAM" id="SSF51197">
    <property type="entry name" value="Clavaminate synthase-like"/>
    <property type="match status" value="1"/>
</dbReference>
<dbReference type="Gene3D" id="2.60.120.330">
    <property type="entry name" value="B-lactam Antibiotic, Isopenicillin N Synthase, Chain"/>
    <property type="match status" value="1"/>
</dbReference>
<dbReference type="PANTHER" id="PTHR47990">
    <property type="entry name" value="2-OXOGLUTARATE (2OG) AND FE(II)-DEPENDENT OXYGENASE SUPERFAMILY PROTEIN-RELATED"/>
    <property type="match status" value="1"/>
</dbReference>
<dbReference type="GO" id="GO:0016491">
    <property type="term" value="F:oxidoreductase activity"/>
    <property type="evidence" value="ECO:0007669"/>
    <property type="project" value="UniProtKB-KW"/>
</dbReference>
<sequence length="424" mass="47688">MTSNEGLDPHPKDDAPRDYLTATAFEAAFEAAQRENRLILQGIQATLNRIVAALNLPQAQGNSQQPPVLAVRNNPMFRRAPQVAYRKATLDDSKPSDKEVEDIIVRRLACGNDRGEYIERKFRSNATSDQVIEVQPTTVSEVIQNSKEVEEINTPVLKDREGESKVIPDIIESVLTESMSIPESVTPTMQEIEAIVVAELPDELFIVKEIVLSQKKPTFDVPEKIAIIYVGVEKKCMLEEYGRHMVRVARQLFEALATNLAFDPMQKVSYLSDSDGLLRVYRYPCCPVTTGEVFGMDAHTDSSVLSILNQDEVGGLQVLRDLKWVDVRPIPGTLVVNLGDMMQAMSNDEYKSVKHRVVVNGRRERLSICYFGFPMEDGAIHSSKYKTFTYKEFRAKVQEDIKTTGFKVGLDRFKLKEPDSGLRA</sequence>
<accession>A0A977LKR1</accession>
<evidence type="ECO:0000259" key="2">
    <source>
        <dbReference type="PROSITE" id="PS51471"/>
    </source>
</evidence>
<keyword evidence="1" id="KW-0479">Metal-binding</keyword>
<reference evidence="3" key="1">
    <citation type="submission" date="2021-06" db="EMBL/GenBank/DDBJ databases">
        <authorList>
            <person name="Hu L."/>
        </authorList>
    </citation>
    <scope>NUCLEOTIDE SEQUENCE</scope>
</reference>
<feature type="domain" description="Fe2OG dioxygenase" evidence="2">
    <location>
        <begin position="273"/>
        <end position="374"/>
    </location>
</feature>
<proteinExistence type="evidence at transcript level"/>
<dbReference type="GO" id="GO:0046872">
    <property type="term" value="F:metal ion binding"/>
    <property type="evidence" value="ECO:0007669"/>
    <property type="project" value="UniProtKB-KW"/>
</dbReference>
<protein>
    <submittedName>
        <fullName evidence="3">GA2ox8</fullName>
    </submittedName>
</protein>
<name>A0A977LKR1_LIRCH</name>
<keyword evidence="1" id="KW-0408">Iron</keyword>
<dbReference type="Pfam" id="PF03171">
    <property type="entry name" value="2OG-FeII_Oxy"/>
    <property type="match status" value="1"/>
</dbReference>
<dbReference type="PROSITE" id="PS51471">
    <property type="entry name" value="FE2OG_OXY"/>
    <property type="match status" value="1"/>
</dbReference>
<dbReference type="InterPro" id="IPR027443">
    <property type="entry name" value="IPNS-like_sf"/>
</dbReference>